<dbReference type="SMART" id="SM00320">
    <property type="entry name" value="WD40"/>
    <property type="match status" value="2"/>
</dbReference>
<feature type="compositionally biased region" description="Basic and acidic residues" evidence="4">
    <location>
        <begin position="542"/>
        <end position="555"/>
    </location>
</feature>
<evidence type="ECO:0000256" key="2">
    <source>
        <dbReference type="ARBA" id="ARBA00022737"/>
    </source>
</evidence>
<organism evidence="5 6">
    <name type="scientific">Gymnopilus dilepis</name>
    <dbReference type="NCBI Taxonomy" id="231916"/>
    <lineage>
        <taxon>Eukaryota</taxon>
        <taxon>Fungi</taxon>
        <taxon>Dikarya</taxon>
        <taxon>Basidiomycota</taxon>
        <taxon>Agaricomycotina</taxon>
        <taxon>Agaricomycetes</taxon>
        <taxon>Agaricomycetidae</taxon>
        <taxon>Agaricales</taxon>
        <taxon>Agaricineae</taxon>
        <taxon>Hymenogastraceae</taxon>
        <taxon>Gymnopilus</taxon>
    </lineage>
</organism>
<evidence type="ECO:0000256" key="1">
    <source>
        <dbReference type="ARBA" id="ARBA00022574"/>
    </source>
</evidence>
<evidence type="ECO:0000256" key="4">
    <source>
        <dbReference type="SAM" id="MobiDB-lite"/>
    </source>
</evidence>
<evidence type="ECO:0000313" key="5">
    <source>
        <dbReference type="EMBL" id="PPR01433.1"/>
    </source>
</evidence>
<feature type="region of interest" description="Disordered" evidence="4">
    <location>
        <begin position="505"/>
        <end position="561"/>
    </location>
</feature>
<dbReference type="EMBL" id="NHYE01000940">
    <property type="protein sequence ID" value="PPR01433.1"/>
    <property type="molecule type" value="Genomic_DNA"/>
</dbReference>
<dbReference type="PROSITE" id="PS50082">
    <property type="entry name" value="WD_REPEATS_2"/>
    <property type="match status" value="2"/>
</dbReference>
<dbReference type="Proteomes" id="UP000284706">
    <property type="component" value="Unassembled WGS sequence"/>
</dbReference>
<sequence length="561" mass="62523">MAYRPFLCLFHPTPMSTPSRPPASQGPCQLTVHLPPEINLKFQDYWNLKFATTTTQLALGYRDSVWIYSLPEFDLVDTINPGHLAGHEEPLRVYGRFLVVMCESYGSGVFEDTRCFLYIWNLSARKHIGTVICNSRSYKVYMSVSLPSAKISGDGKLEGTTPEWLQDPVLIVALLTDGISGDNLETYVLHCPDAENVEGGNERTQGFQLPMAPTMTLCQIHPLRCLASLGRMALTGGYDATVRAWDIMTGKCQMVFIGHNATVRQVDLDEERIYSTSDDHTIRMWDRSKGDCLHVFVGYFSKMFVTLPYLIATTIGSSVYIWDIVSCKLMHTIDNQRNCNLDQIQGKEHTLATIEAFEGSRFHCFRIWDLRSRRPIRTSSFESGILQERRFFQGRFFIGIAEEDEGHVLKVWDFGANYDSLDAEVGLGNDDSRSSTVGMTDEIGGIGKDDGGKPVAPFSSSSVVEGTLARGSTVRAKGKRNKAKNFILARDNSIDEIEEVMGDDCGMSVSPSTSNNAVEGALADTSMTASKRKRSPTPDLFPKSKREKNDKHDEQVSTSLT</sequence>
<reference evidence="5 6" key="1">
    <citation type="journal article" date="2018" name="Evol. Lett.">
        <title>Horizontal gene cluster transfer increased hallucinogenic mushroom diversity.</title>
        <authorList>
            <person name="Reynolds H.T."/>
            <person name="Vijayakumar V."/>
            <person name="Gluck-Thaler E."/>
            <person name="Korotkin H.B."/>
            <person name="Matheny P.B."/>
            <person name="Slot J.C."/>
        </authorList>
    </citation>
    <scope>NUCLEOTIDE SEQUENCE [LARGE SCALE GENOMIC DNA]</scope>
    <source>
        <strain evidence="5 6">SRW20</strain>
    </source>
</reference>
<accession>A0A409YEK0</accession>
<feature type="repeat" description="WD" evidence="3">
    <location>
        <begin position="256"/>
        <end position="295"/>
    </location>
</feature>
<dbReference type="STRING" id="231916.A0A409YEK0"/>
<dbReference type="AlphaFoldDB" id="A0A409YEK0"/>
<dbReference type="InterPro" id="IPR001680">
    <property type="entry name" value="WD40_rpt"/>
</dbReference>
<dbReference type="GO" id="GO:1990234">
    <property type="term" value="C:transferase complex"/>
    <property type="evidence" value="ECO:0007669"/>
    <property type="project" value="UniProtKB-ARBA"/>
</dbReference>
<dbReference type="InParanoid" id="A0A409YEK0"/>
<dbReference type="PANTHER" id="PTHR22847">
    <property type="entry name" value="WD40 REPEAT PROTEIN"/>
    <property type="match status" value="1"/>
</dbReference>
<keyword evidence="6" id="KW-1185">Reference proteome</keyword>
<dbReference type="PANTHER" id="PTHR22847:SF637">
    <property type="entry name" value="WD REPEAT DOMAIN 5B"/>
    <property type="match status" value="1"/>
</dbReference>
<dbReference type="OrthoDB" id="2639794at2759"/>
<keyword evidence="1 3" id="KW-0853">WD repeat</keyword>
<proteinExistence type="predicted"/>
<protein>
    <submittedName>
        <fullName evidence="5">Uncharacterized protein</fullName>
    </submittedName>
</protein>
<dbReference type="Gene3D" id="2.130.10.10">
    <property type="entry name" value="YVTN repeat-like/Quinoprotein amine dehydrogenase"/>
    <property type="match status" value="1"/>
</dbReference>
<evidence type="ECO:0000256" key="3">
    <source>
        <dbReference type="PROSITE-ProRule" id="PRU00221"/>
    </source>
</evidence>
<dbReference type="InterPro" id="IPR015943">
    <property type="entry name" value="WD40/YVTN_repeat-like_dom_sf"/>
</dbReference>
<dbReference type="InterPro" id="IPR036322">
    <property type="entry name" value="WD40_repeat_dom_sf"/>
</dbReference>
<gene>
    <name evidence="5" type="ORF">CVT26_015435</name>
</gene>
<feature type="repeat" description="WD" evidence="3">
    <location>
        <begin position="230"/>
        <end position="255"/>
    </location>
</feature>
<keyword evidence="2" id="KW-0677">Repeat</keyword>
<dbReference type="SUPFAM" id="SSF50978">
    <property type="entry name" value="WD40 repeat-like"/>
    <property type="match status" value="1"/>
</dbReference>
<evidence type="ECO:0000313" key="6">
    <source>
        <dbReference type="Proteomes" id="UP000284706"/>
    </source>
</evidence>
<comment type="caution">
    <text evidence="5">The sequence shown here is derived from an EMBL/GenBank/DDBJ whole genome shotgun (WGS) entry which is preliminary data.</text>
</comment>
<dbReference type="Pfam" id="PF00400">
    <property type="entry name" value="WD40"/>
    <property type="match status" value="1"/>
</dbReference>
<dbReference type="PROSITE" id="PS50294">
    <property type="entry name" value="WD_REPEATS_REGION"/>
    <property type="match status" value="1"/>
</dbReference>
<name>A0A409YEK0_9AGAR</name>